<evidence type="ECO:0000313" key="3">
    <source>
        <dbReference type="Proteomes" id="UP000886595"/>
    </source>
</evidence>
<dbReference type="InterPro" id="IPR012340">
    <property type="entry name" value="NA-bd_OB-fold"/>
</dbReference>
<feature type="domain" description="Replication protein A 70 kDa DNA-binding subunit B/D first OB fold" evidence="1">
    <location>
        <begin position="3"/>
        <end position="81"/>
    </location>
</feature>
<dbReference type="OrthoDB" id="1750550at2759"/>
<dbReference type="EMBL" id="JAAMPC010000012">
    <property type="protein sequence ID" value="KAG2276217.1"/>
    <property type="molecule type" value="Genomic_DNA"/>
</dbReference>
<reference evidence="2 3" key="1">
    <citation type="submission" date="2020-02" db="EMBL/GenBank/DDBJ databases">
        <authorList>
            <person name="Ma Q."/>
            <person name="Huang Y."/>
            <person name="Song X."/>
            <person name="Pei D."/>
        </authorList>
    </citation>
    <scope>NUCLEOTIDE SEQUENCE [LARGE SCALE GENOMIC DNA]</scope>
    <source>
        <strain evidence="2">Sxm20200214</strain>
        <tissue evidence="2">Leaf</tissue>
    </source>
</reference>
<dbReference type="CDD" id="cd04480">
    <property type="entry name" value="RPA1_DBD_A_like"/>
    <property type="match status" value="1"/>
</dbReference>
<gene>
    <name evidence="2" type="ORF">Bca52824_058772</name>
</gene>
<accession>A0A8X7QTU9</accession>
<comment type="caution">
    <text evidence="2">The sequence shown here is derived from an EMBL/GenBank/DDBJ whole genome shotgun (WGS) entry which is preliminary data.</text>
</comment>
<dbReference type="InterPro" id="IPR003871">
    <property type="entry name" value="RFA1B/D_OB_1st"/>
</dbReference>
<sequence length="305" mass="34375">MAGFDEVSQLTPYKSMWRIKVKIIRMWKQYTAQGGETIEMVLVDSKGDKIHASVKKDLVEQFDPVLMEGFTKILINFAIAFVSSTKVRPYEELPMNLTGFTPAKFLDVLDGSLNTDYLVDVIGQIVEYSHVKIVSVNGKDTEKITVELCNEKLTIVLWGKFAMNVSDAIQLRADHAVVCVLRFGKIKVWKGSYKDRSVSNAYNVSDIAINPSMNEVKAFLALKFKPCLMTMMMVGSPTFVPSVRFTLLRCCQVKCGSVKFGSGYLDFFVRISGSVVVNTLHKGEDKRLSNAFFLKIYIIETQRNI</sequence>
<dbReference type="CDD" id="cd04481">
    <property type="entry name" value="RPA1_DBD_B_like"/>
    <property type="match status" value="1"/>
</dbReference>
<dbReference type="PANTHER" id="PTHR47165:SF4">
    <property type="entry name" value="OS03G0429900 PROTEIN"/>
    <property type="match status" value="1"/>
</dbReference>
<keyword evidence="3" id="KW-1185">Reference proteome</keyword>
<dbReference type="SUPFAM" id="SSF50249">
    <property type="entry name" value="Nucleic acid-binding proteins"/>
    <property type="match status" value="2"/>
</dbReference>
<organism evidence="2 3">
    <name type="scientific">Brassica carinata</name>
    <name type="common">Ethiopian mustard</name>
    <name type="synonym">Abyssinian cabbage</name>
    <dbReference type="NCBI Taxonomy" id="52824"/>
    <lineage>
        <taxon>Eukaryota</taxon>
        <taxon>Viridiplantae</taxon>
        <taxon>Streptophyta</taxon>
        <taxon>Embryophyta</taxon>
        <taxon>Tracheophyta</taxon>
        <taxon>Spermatophyta</taxon>
        <taxon>Magnoliopsida</taxon>
        <taxon>eudicotyledons</taxon>
        <taxon>Gunneridae</taxon>
        <taxon>Pentapetalae</taxon>
        <taxon>rosids</taxon>
        <taxon>malvids</taxon>
        <taxon>Brassicales</taxon>
        <taxon>Brassicaceae</taxon>
        <taxon>Brassiceae</taxon>
        <taxon>Brassica</taxon>
    </lineage>
</organism>
<protein>
    <recommendedName>
        <fullName evidence="1">Replication protein A 70 kDa DNA-binding subunit B/D first OB fold domain-containing protein</fullName>
    </recommendedName>
</protein>
<proteinExistence type="predicted"/>
<dbReference type="Gene3D" id="2.40.50.140">
    <property type="entry name" value="Nucleic acid-binding proteins"/>
    <property type="match status" value="2"/>
</dbReference>
<dbReference type="Pfam" id="PF02721">
    <property type="entry name" value="DUF223"/>
    <property type="match status" value="1"/>
</dbReference>
<dbReference type="Proteomes" id="UP000886595">
    <property type="component" value="Unassembled WGS sequence"/>
</dbReference>
<evidence type="ECO:0000259" key="1">
    <source>
        <dbReference type="Pfam" id="PF02721"/>
    </source>
</evidence>
<dbReference type="PANTHER" id="PTHR47165">
    <property type="entry name" value="OS03G0429900 PROTEIN"/>
    <property type="match status" value="1"/>
</dbReference>
<dbReference type="AlphaFoldDB" id="A0A8X7QTU9"/>
<evidence type="ECO:0000313" key="2">
    <source>
        <dbReference type="EMBL" id="KAG2276217.1"/>
    </source>
</evidence>
<name>A0A8X7QTU9_BRACI</name>